<protein>
    <submittedName>
        <fullName evidence="1">Uncharacterized protein</fullName>
    </submittedName>
</protein>
<dbReference type="Proteomes" id="UP000758155">
    <property type="component" value="Unassembled WGS sequence"/>
</dbReference>
<comment type="caution">
    <text evidence="1">The sequence shown here is derived from an EMBL/GenBank/DDBJ whole genome shotgun (WGS) entry which is preliminary data.</text>
</comment>
<gene>
    <name evidence="1" type="ORF">E8E12_001449</name>
</gene>
<evidence type="ECO:0000313" key="1">
    <source>
        <dbReference type="EMBL" id="KAF3036891.1"/>
    </source>
</evidence>
<accession>A0A9P5BZF3</accession>
<dbReference type="AlphaFoldDB" id="A0A9P5BZF3"/>
<dbReference type="EMBL" id="SWKV01000046">
    <property type="protein sequence ID" value="KAF3036891.1"/>
    <property type="molecule type" value="Genomic_DNA"/>
</dbReference>
<keyword evidence="2" id="KW-1185">Reference proteome</keyword>
<evidence type="ECO:0000313" key="2">
    <source>
        <dbReference type="Proteomes" id="UP000758155"/>
    </source>
</evidence>
<sequence>MWKVCALELPSVLILPELPLPVLKVFDITGFTQCTQIETLNLDMDPSTFRDFVDRADLVPESRFGRHWCRVSETFWGLKRIVFLRGTILEAVDAEDIREHLNMPDLVVDLA</sequence>
<organism evidence="1 2">
    <name type="scientific">Didymella heteroderae</name>
    <dbReference type="NCBI Taxonomy" id="1769908"/>
    <lineage>
        <taxon>Eukaryota</taxon>
        <taxon>Fungi</taxon>
        <taxon>Dikarya</taxon>
        <taxon>Ascomycota</taxon>
        <taxon>Pezizomycotina</taxon>
        <taxon>Dothideomycetes</taxon>
        <taxon>Pleosporomycetidae</taxon>
        <taxon>Pleosporales</taxon>
        <taxon>Pleosporineae</taxon>
        <taxon>Didymellaceae</taxon>
        <taxon>Didymella</taxon>
    </lineage>
</organism>
<proteinExistence type="predicted"/>
<name>A0A9P5BZF3_9PLEO</name>
<reference evidence="1" key="1">
    <citation type="submission" date="2019-04" db="EMBL/GenBank/DDBJ databases">
        <title>Sequencing of skin fungus with MAO and IRED activity.</title>
        <authorList>
            <person name="Marsaioli A.J."/>
            <person name="Bonatto J.M.C."/>
            <person name="Reis Junior O."/>
        </authorList>
    </citation>
    <scope>NUCLEOTIDE SEQUENCE</scope>
    <source>
        <strain evidence="1">28M1</strain>
    </source>
</reference>